<evidence type="ECO:0000313" key="2">
    <source>
        <dbReference type="EMBL" id="MBA4603089.1"/>
    </source>
</evidence>
<protein>
    <submittedName>
        <fullName evidence="2">TAXI family TRAP transporter solute-binding subunit</fullName>
    </submittedName>
</protein>
<dbReference type="RefSeq" id="WP_181741258.1">
    <property type="nucleotide sequence ID" value="NZ_JACEOL010000038.1"/>
</dbReference>
<feature type="signal peptide" evidence="1">
    <location>
        <begin position="1"/>
        <end position="23"/>
    </location>
</feature>
<organism evidence="2 3">
    <name type="scientific">Thermoactinomyces mirandus</name>
    <dbReference type="NCBI Taxonomy" id="2756294"/>
    <lineage>
        <taxon>Bacteria</taxon>
        <taxon>Bacillati</taxon>
        <taxon>Bacillota</taxon>
        <taxon>Bacilli</taxon>
        <taxon>Bacillales</taxon>
        <taxon>Thermoactinomycetaceae</taxon>
        <taxon>Thermoactinomyces</taxon>
    </lineage>
</organism>
<dbReference type="PANTHER" id="PTHR42941:SF1">
    <property type="entry name" value="SLL1037 PROTEIN"/>
    <property type="match status" value="1"/>
</dbReference>
<reference evidence="2 3" key="1">
    <citation type="submission" date="2020-07" db="EMBL/GenBank/DDBJ databases">
        <title>Thermoactinomyces phylogeny.</title>
        <authorList>
            <person name="Dunlap C."/>
        </authorList>
    </citation>
    <scope>NUCLEOTIDE SEQUENCE [LARGE SCALE GENOMIC DNA]</scope>
    <source>
        <strain evidence="2 3">AMNI-1</strain>
    </source>
</reference>
<name>A0A7W1XTP1_9BACL</name>
<proteinExistence type="predicted"/>
<keyword evidence="3" id="KW-1185">Reference proteome</keyword>
<accession>A0A7W1XTP1</accession>
<dbReference type="PANTHER" id="PTHR42941">
    <property type="entry name" value="SLL1037 PROTEIN"/>
    <property type="match status" value="1"/>
</dbReference>
<evidence type="ECO:0000256" key="1">
    <source>
        <dbReference type="SAM" id="SignalP"/>
    </source>
</evidence>
<dbReference type="SUPFAM" id="SSF53850">
    <property type="entry name" value="Periplasmic binding protein-like II"/>
    <property type="match status" value="1"/>
</dbReference>
<dbReference type="NCBIfam" id="TIGR02122">
    <property type="entry name" value="TRAP_TAXI"/>
    <property type="match status" value="1"/>
</dbReference>
<dbReference type="Gene3D" id="3.40.190.10">
    <property type="entry name" value="Periplasmic binding protein-like II"/>
    <property type="match status" value="2"/>
</dbReference>
<keyword evidence="1" id="KW-0732">Signal</keyword>
<dbReference type="PROSITE" id="PS51257">
    <property type="entry name" value="PROKAR_LIPOPROTEIN"/>
    <property type="match status" value="1"/>
</dbReference>
<evidence type="ECO:0000313" key="3">
    <source>
        <dbReference type="Proteomes" id="UP000538292"/>
    </source>
</evidence>
<gene>
    <name evidence="2" type="ORF">H2C83_12320</name>
</gene>
<dbReference type="Pfam" id="PF16868">
    <property type="entry name" value="NMT1_3"/>
    <property type="match status" value="1"/>
</dbReference>
<dbReference type="InterPro" id="IPR011852">
    <property type="entry name" value="TRAP_TAXI"/>
</dbReference>
<feature type="chain" id="PRO_5030979382" evidence="1">
    <location>
        <begin position="24"/>
        <end position="336"/>
    </location>
</feature>
<dbReference type="CDD" id="cd13567">
    <property type="entry name" value="PBP2_TtGluBP"/>
    <property type="match status" value="1"/>
</dbReference>
<sequence>MSHNKRFYILFCILMFLVGCSNGDQPNQNVGKTDDFQGNSSQAGKPLTILTGGTSGVYFQLGNAMAKLYGEKIGAQASAQTTGASAENTAKVSRGKAELGFVMADTVSDAYNGQGNFEKYGALKNIRAVASLYPNYMQIVTTKSADIHTLEDLRNKKLAVGALGSGTEIMAKRILEAAGLTYDDVNADFLSFSEGIEGIKNGTTDVAFLSSGYPNSGIMELAAIDDIEMIPVPEELTLKLRQTYPAFETGYIPAGTYKGINENCPTVKVDNLLVTYEDMPNEAVYELTKVLFENLDELRSAHSAAKHIDIKKAAQHLPLPLHPGAEQYYREQGILK</sequence>
<comment type="caution">
    <text evidence="2">The sequence shown here is derived from an EMBL/GenBank/DDBJ whole genome shotgun (WGS) entry which is preliminary data.</text>
</comment>
<dbReference type="Proteomes" id="UP000538292">
    <property type="component" value="Unassembled WGS sequence"/>
</dbReference>
<dbReference type="EMBL" id="JACEOL010000038">
    <property type="protein sequence ID" value="MBA4603089.1"/>
    <property type="molecule type" value="Genomic_DNA"/>
</dbReference>
<dbReference type="AlphaFoldDB" id="A0A7W1XTP1"/>